<keyword evidence="20" id="KW-1185">Reference proteome</keyword>
<evidence type="ECO:0000259" key="17">
    <source>
        <dbReference type="Pfam" id="PF02852"/>
    </source>
</evidence>
<evidence type="ECO:0000313" key="19">
    <source>
        <dbReference type="EMBL" id="CCA71503.1"/>
    </source>
</evidence>
<evidence type="ECO:0000256" key="8">
    <source>
        <dbReference type="ARBA" id="ARBA00023157"/>
    </source>
</evidence>
<feature type="domain" description="Pyridine nucleotide-disulphide oxidoreductase dimerisation" evidence="17">
    <location>
        <begin position="358"/>
        <end position="470"/>
    </location>
</feature>
<dbReference type="Gene3D" id="3.30.390.30">
    <property type="match status" value="1"/>
</dbReference>
<dbReference type="eggNOG" id="KOG0405">
    <property type="taxonomic scope" value="Eukaryota"/>
</dbReference>
<dbReference type="InterPro" id="IPR001100">
    <property type="entry name" value="Pyr_nuc-diS_OxRdtase"/>
</dbReference>
<feature type="disulfide bond" description="Redox-active" evidence="14">
    <location>
        <begin position="50"/>
        <end position="55"/>
    </location>
</feature>
<evidence type="ECO:0000256" key="5">
    <source>
        <dbReference type="ARBA" id="ARBA00022630"/>
    </source>
</evidence>
<comment type="function">
    <text evidence="11 16">Catalyzes the reduction of glutathione disulfide (GSSG) to reduced glutathione (GSH). Constitutes the major mechanism to maintain a high GSH:GSSG ratio in the cytosol.</text>
</comment>
<reference evidence="19 20" key="1">
    <citation type="journal article" date="2011" name="PLoS Pathog.">
        <title>Endophytic Life Strategies Decoded by Genome and Transcriptome Analyses of the Mutualistic Root Symbiont Piriformospora indica.</title>
        <authorList>
            <person name="Zuccaro A."/>
            <person name="Lahrmann U."/>
            <person name="Guldener U."/>
            <person name="Langen G."/>
            <person name="Pfiffi S."/>
            <person name="Biedenkopf D."/>
            <person name="Wong P."/>
            <person name="Samans B."/>
            <person name="Grimm C."/>
            <person name="Basiewicz M."/>
            <person name="Murat C."/>
            <person name="Martin F."/>
            <person name="Kogel K.H."/>
        </authorList>
    </citation>
    <scope>NUCLEOTIDE SEQUENCE [LARGE SCALE GENOMIC DNA]</scope>
    <source>
        <strain evidence="19 20">DSM 11827</strain>
    </source>
</reference>
<dbReference type="GO" id="GO:0005739">
    <property type="term" value="C:mitochondrion"/>
    <property type="evidence" value="ECO:0007669"/>
    <property type="project" value="TreeGrafter"/>
</dbReference>
<evidence type="ECO:0000256" key="7">
    <source>
        <dbReference type="ARBA" id="ARBA00023002"/>
    </source>
</evidence>
<keyword evidence="8" id="KW-1015">Disulfide bond</keyword>
<dbReference type="InterPro" id="IPR012999">
    <property type="entry name" value="Pyr_OxRdtase_I_AS"/>
</dbReference>
<evidence type="ECO:0000256" key="3">
    <source>
        <dbReference type="ARBA" id="ARBA00012607"/>
    </source>
</evidence>
<dbReference type="PANTHER" id="PTHR42737:SF2">
    <property type="entry name" value="GLUTATHIONE REDUCTASE"/>
    <property type="match status" value="1"/>
</dbReference>
<feature type="active site" description="Proton acceptor" evidence="12">
    <location>
        <position position="460"/>
    </location>
</feature>
<dbReference type="PRINTS" id="PR00411">
    <property type="entry name" value="PNDRDTASEI"/>
</dbReference>
<comment type="subcellular location">
    <subcellularLocation>
        <location evidence="16">Cytoplasm</location>
    </subcellularLocation>
</comment>
<accession>G4TJK2</accession>
<dbReference type="InterPro" id="IPR023753">
    <property type="entry name" value="FAD/NAD-binding_dom"/>
</dbReference>
<dbReference type="STRING" id="1109443.G4TJK2"/>
<keyword evidence="6 13" id="KW-0274">FAD</keyword>
<dbReference type="GO" id="GO:0006749">
    <property type="term" value="P:glutathione metabolic process"/>
    <property type="evidence" value="ECO:0007669"/>
    <property type="project" value="InterPro"/>
</dbReference>
<dbReference type="AlphaFoldDB" id="G4TJK2"/>
<comment type="similarity">
    <text evidence="1 15">Belongs to the class-I pyridine nucleotide-disulfide oxidoreductase family.</text>
</comment>
<dbReference type="HOGENOM" id="CLU_016755_2_2_1"/>
<dbReference type="InterPro" id="IPR016156">
    <property type="entry name" value="FAD/NAD-linked_Rdtase_dimer_sf"/>
</dbReference>
<evidence type="ECO:0000256" key="13">
    <source>
        <dbReference type="PIRSR" id="PIRSR000350-3"/>
    </source>
</evidence>
<dbReference type="SUPFAM" id="SSF51905">
    <property type="entry name" value="FAD/NAD(P)-binding domain"/>
    <property type="match status" value="1"/>
</dbReference>
<dbReference type="FunCoup" id="G4TJK2">
    <property type="interactions" value="452"/>
</dbReference>
<feature type="binding site" evidence="13">
    <location>
        <begin position="189"/>
        <end position="196"/>
    </location>
    <ligand>
        <name>NAD(+)</name>
        <dbReference type="ChEBI" id="CHEBI:57540"/>
    </ligand>
</feature>
<evidence type="ECO:0000256" key="6">
    <source>
        <dbReference type="ARBA" id="ARBA00022827"/>
    </source>
</evidence>
<dbReference type="OMA" id="GTCINWG"/>
<evidence type="ECO:0000313" key="20">
    <source>
        <dbReference type="Proteomes" id="UP000007148"/>
    </source>
</evidence>
<comment type="subunit">
    <text evidence="2">Homodimer.</text>
</comment>
<keyword evidence="9 15" id="KW-0676">Redox-active center</keyword>
<comment type="cofactor">
    <cofactor evidence="13">
        <name>FAD</name>
        <dbReference type="ChEBI" id="CHEBI:57692"/>
    </cofactor>
    <text evidence="13">Binds 1 FAD per subunit.</text>
</comment>
<dbReference type="PRINTS" id="PR00368">
    <property type="entry name" value="FADPNR"/>
</dbReference>
<evidence type="ECO:0000256" key="15">
    <source>
        <dbReference type="RuleBase" id="RU003691"/>
    </source>
</evidence>
<feature type="binding site" evidence="13">
    <location>
        <position position="320"/>
    </location>
    <ligand>
        <name>FAD</name>
        <dbReference type="ChEBI" id="CHEBI:57692"/>
    </ligand>
</feature>
<name>G4TJK2_SERID</name>
<evidence type="ECO:0000259" key="18">
    <source>
        <dbReference type="Pfam" id="PF07992"/>
    </source>
</evidence>
<dbReference type="Proteomes" id="UP000007148">
    <property type="component" value="Unassembled WGS sequence"/>
</dbReference>
<dbReference type="NCBIfam" id="NF004776">
    <property type="entry name" value="PRK06116.1"/>
    <property type="match status" value="1"/>
</dbReference>
<dbReference type="Pfam" id="PF02852">
    <property type="entry name" value="Pyr_redox_dim"/>
    <property type="match status" value="1"/>
</dbReference>
<keyword evidence="5 15" id="KW-0285">Flavoprotein</keyword>
<gene>
    <name evidence="19" type="ORF">PIIN_05440</name>
</gene>
<dbReference type="PIRSF" id="PIRSF000350">
    <property type="entry name" value="Mercury_reductase_MerA"/>
    <property type="match status" value="1"/>
</dbReference>
<dbReference type="OrthoDB" id="5956163at2759"/>
<dbReference type="InParanoid" id="G4TJK2"/>
<sequence>MPPITHPTQERYDYVVVGGGSGASGTARRAAIYGKKVAVVEATGVLGGCCVKVGCIPKKIMWYAADMADKLRLATAYNYSPVQPSFDWQTFKPRRDAYVKRLTEAYARNFGKDGVEYHDGWGRLLDKNTVEVTRHDGSTYTLSADYITIATGSRPAVPKDEEIPGAHLGITSDGFFDLETQPKKIVIVGAGYIALELAGVLNALGTETHLAIRYETVLRTFDPMIQTTITDWTEHTGVKIHKNTKVVKVEGTKQGEPVTVHFNTGEKIENADYILWAVGREPVTEDCGLDKVNIKTDAKGNILVDEWQATNVPNIFSIGDCQGKALLTPVAIAAGRRISNRLFGPEKFKEDKLSYENIPTVVFSHPPIGTVGLTEPEARKKFGDENVKIYNTRFKSMFFDFADEVHREPTVYKLIVTGEEEKVVGLHMVGAGSDEALQGFSVAVKMGATKKQFDDTVAIHPTSAEEVVTLR</sequence>
<comment type="catalytic activity">
    <reaction evidence="10 16">
        <text>2 glutathione + NADP(+) = glutathione disulfide + NADPH + H(+)</text>
        <dbReference type="Rhea" id="RHEA:11740"/>
        <dbReference type="ChEBI" id="CHEBI:15378"/>
        <dbReference type="ChEBI" id="CHEBI:57783"/>
        <dbReference type="ChEBI" id="CHEBI:57925"/>
        <dbReference type="ChEBI" id="CHEBI:58297"/>
        <dbReference type="ChEBI" id="CHEBI:58349"/>
        <dbReference type="EC" id="1.8.1.7"/>
    </reaction>
</comment>
<dbReference type="FunFam" id="3.50.50.60:FF:000235">
    <property type="entry name" value="Glutathione reductase"/>
    <property type="match status" value="1"/>
</dbReference>
<dbReference type="EMBL" id="CAFZ01000122">
    <property type="protein sequence ID" value="CCA71503.1"/>
    <property type="molecule type" value="Genomic_DNA"/>
</dbReference>
<comment type="caution">
    <text evidence="19">The sequence shown here is derived from an EMBL/GenBank/DDBJ whole genome shotgun (WGS) entry which is preliminary data.</text>
</comment>
<dbReference type="FunFam" id="3.30.390.30:FF:000003">
    <property type="entry name" value="Glutathione reductase"/>
    <property type="match status" value="1"/>
</dbReference>
<dbReference type="GO" id="GO:0050661">
    <property type="term" value="F:NADP binding"/>
    <property type="evidence" value="ECO:0007669"/>
    <property type="project" value="InterPro"/>
</dbReference>
<dbReference type="Gene3D" id="3.50.50.60">
    <property type="entry name" value="FAD/NAD(P)-binding domain"/>
    <property type="match status" value="2"/>
</dbReference>
<dbReference type="Pfam" id="PF07992">
    <property type="entry name" value="Pyr_redox_2"/>
    <property type="match status" value="1"/>
</dbReference>
<dbReference type="NCBIfam" id="TIGR01421">
    <property type="entry name" value="gluta_reduc_1"/>
    <property type="match status" value="1"/>
</dbReference>
<keyword evidence="16" id="KW-0963">Cytoplasm</keyword>
<dbReference type="GO" id="GO:0005829">
    <property type="term" value="C:cytosol"/>
    <property type="evidence" value="ECO:0007669"/>
    <property type="project" value="TreeGrafter"/>
</dbReference>
<dbReference type="InterPro" id="IPR004099">
    <property type="entry name" value="Pyr_nucl-diS_OxRdtase_dimer"/>
</dbReference>
<dbReference type="GO" id="GO:0004362">
    <property type="term" value="F:glutathione-disulfide reductase (NADPH) activity"/>
    <property type="evidence" value="ECO:0007669"/>
    <property type="project" value="UniProtKB-EC"/>
</dbReference>
<dbReference type="InterPro" id="IPR046952">
    <property type="entry name" value="GSHR/TRXR-like"/>
</dbReference>
<organism evidence="19 20">
    <name type="scientific">Serendipita indica (strain DSM 11827)</name>
    <name type="common">Root endophyte fungus</name>
    <name type="synonym">Piriformospora indica</name>
    <dbReference type="NCBI Taxonomy" id="1109443"/>
    <lineage>
        <taxon>Eukaryota</taxon>
        <taxon>Fungi</taxon>
        <taxon>Dikarya</taxon>
        <taxon>Basidiomycota</taxon>
        <taxon>Agaricomycotina</taxon>
        <taxon>Agaricomycetes</taxon>
        <taxon>Sebacinales</taxon>
        <taxon>Serendipitaceae</taxon>
        <taxon>Serendipita</taxon>
    </lineage>
</organism>
<evidence type="ECO:0000256" key="10">
    <source>
        <dbReference type="ARBA" id="ARBA00049142"/>
    </source>
</evidence>
<evidence type="ECO:0000256" key="16">
    <source>
        <dbReference type="RuleBase" id="RU365016"/>
    </source>
</evidence>
<evidence type="ECO:0000256" key="2">
    <source>
        <dbReference type="ARBA" id="ARBA00011738"/>
    </source>
</evidence>
<feature type="binding site" evidence="13">
    <location>
        <position position="122"/>
    </location>
    <ligand>
        <name>FAD</name>
        <dbReference type="ChEBI" id="CHEBI:57692"/>
    </ligand>
</feature>
<dbReference type="PANTHER" id="PTHR42737">
    <property type="entry name" value="GLUTATHIONE REDUCTASE"/>
    <property type="match status" value="1"/>
</dbReference>
<evidence type="ECO:0000256" key="1">
    <source>
        <dbReference type="ARBA" id="ARBA00007532"/>
    </source>
</evidence>
<evidence type="ECO:0000256" key="9">
    <source>
        <dbReference type="ARBA" id="ARBA00023284"/>
    </source>
</evidence>
<keyword evidence="13" id="KW-0520">NAD</keyword>
<feature type="domain" description="FAD/NAD(P)-binding" evidence="18">
    <location>
        <begin position="12"/>
        <end position="335"/>
    </location>
</feature>
<dbReference type="PROSITE" id="PS00076">
    <property type="entry name" value="PYRIDINE_REDOX_1"/>
    <property type="match status" value="1"/>
</dbReference>
<keyword evidence="16" id="KW-0521">NADP</keyword>
<protein>
    <recommendedName>
        <fullName evidence="4 16">Glutathione reductase</fullName>
        <ecNumber evidence="3 16">1.8.1.7</ecNumber>
    </recommendedName>
</protein>
<evidence type="ECO:0000256" key="12">
    <source>
        <dbReference type="PIRSR" id="PIRSR000350-2"/>
    </source>
</evidence>
<evidence type="ECO:0000256" key="4">
    <source>
        <dbReference type="ARBA" id="ARBA00017111"/>
    </source>
</evidence>
<dbReference type="GO" id="GO:0034599">
    <property type="term" value="P:cellular response to oxidative stress"/>
    <property type="evidence" value="ECO:0007669"/>
    <property type="project" value="TreeGrafter"/>
</dbReference>
<dbReference type="InterPro" id="IPR036188">
    <property type="entry name" value="FAD/NAD-bd_sf"/>
</dbReference>
<evidence type="ECO:0000256" key="11">
    <source>
        <dbReference type="ARBA" id="ARBA00056905"/>
    </source>
</evidence>
<feature type="binding site" evidence="13">
    <location>
        <begin position="151"/>
        <end position="153"/>
    </location>
    <ligand>
        <name>FAD</name>
        <dbReference type="ChEBI" id="CHEBI:57692"/>
    </ligand>
</feature>
<feature type="binding site" evidence="13">
    <location>
        <position position="279"/>
    </location>
    <ligand>
        <name>NAD(+)</name>
        <dbReference type="ChEBI" id="CHEBI:57540"/>
    </ligand>
</feature>
<feature type="binding site" evidence="13">
    <location>
        <position position="59"/>
    </location>
    <ligand>
        <name>FAD</name>
        <dbReference type="ChEBI" id="CHEBI:57692"/>
    </ligand>
</feature>
<evidence type="ECO:0000256" key="14">
    <source>
        <dbReference type="PIRSR" id="PIRSR000350-4"/>
    </source>
</evidence>
<proteinExistence type="inferred from homology"/>
<dbReference type="GO" id="GO:0050660">
    <property type="term" value="F:flavin adenine dinucleotide binding"/>
    <property type="evidence" value="ECO:0007669"/>
    <property type="project" value="InterPro"/>
</dbReference>
<keyword evidence="13" id="KW-0547">Nucleotide-binding</keyword>
<keyword evidence="7 15" id="KW-0560">Oxidoreductase</keyword>
<dbReference type="EC" id="1.8.1.7" evidence="3 16"/>
<dbReference type="GO" id="GO:0045454">
    <property type="term" value="P:cell redox homeostasis"/>
    <property type="evidence" value="ECO:0007669"/>
    <property type="project" value="InterPro"/>
</dbReference>
<dbReference type="InterPro" id="IPR006322">
    <property type="entry name" value="Glutathione_Rdtase_euk/bac"/>
</dbReference>
<dbReference type="SUPFAM" id="SSF55424">
    <property type="entry name" value="FAD/NAD-linked reductases, dimerisation (C-terminal) domain"/>
    <property type="match status" value="1"/>
</dbReference>